<feature type="compositionally biased region" description="Low complexity" evidence="1">
    <location>
        <begin position="440"/>
        <end position="453"/>
    </location>
</feature>
<feature type="compositionally biased region" description="Low complexity" evidence="1">
    <location>
        <begin position="363"/>
        <end position="375"/>
    </location>
</feature>
<feature type="domain" description="DUF4378" evidence="3">
    <location>
        <begin position="726"/>
        <end position="887"/>
    </location>
</feature>
<gene>
    <name evidence="4" type="ORF">PHAVU_007G107700g</name>
</gene>
<organism evidence="4 5">
    <name type="scientific">Phaseolus vulgaris</name>
    <name type="common">Kidney bean</name>
    <name type="synonym">French bean</name>
    <dbReference type="NCBI Taxonomy" id="3885"/>
    <lineage>
        <taxon>Eukaryota</taxon>
        <taxon>Viridiplantae</taxon>
        <taxon>Streptophyta</taxon>
        <taxon>Embryophyta</taxon>
        <taxon>Tracheophyta</taxon>
        <taxon>Spermatophyta</taxon>
        <taxon>Magnoliopsida</taxon>
        <taxon>eudicotyledons</taxon>
        <taxon>Gunneridae</taxon>
        <taxon>Pentapetalae</taxon>
        <taxon>rosids</taxon>
        <taxon>fabids</taxon>
        <taxon>Fabales</taxon>
        <taxon>Fabaceae</taxon>
        <taxon>Papilionoideae</taxon>
        <taxon>50 kb inversion clade</taxon>
        <taxon>NPAAA clade</taxon>
        <taxon>indigoferoid/millettioid clade</taxon>
        <taxon>Phaseoleae</taxon>
        <taxon>Phaseolus</taxon>
    </lineage>
</organism>
<dbReference type="OrthoDB" id="758104at2759"/>
<feature type="region of interest" description="Disordered" evidence="1">
    <location>
        <begin position="324"/>
        <end position="381"/>
    </location>
</feature>
<evidence type="ECO:0000259" key="2">
    <source>
        <dbReference type="Pfam" id="PF12552"/>
    </source>
</evidence>
<evidence type="ECO:0000259" key="3">
    <source>
        <dbReference type="Pfam" id="PF14309"/>
    </source>
</evidence>
<feature type="region of interest" description="Disordered" evidence="1">
    <location>
        <begin position="554"/>
        <end position="587"/>
    </location>
</feature>
<feature type="region of interest" description="Disordered" evidence="1">
    <location>
        <begin position="46"/>
        <end position="130"/>
    </location>
</feature>
<dbReference type="Gramene" id="ESW15850">
    <property type="protein sequence ID" value="ESW15850"/>
    <property type="gene ID" value="PHAVU_007G107700g"/>
</dbReference>
<dbReference type="PANTHER" id="PTHR47071">
    <property type="entry name" value="PROTEIN TRM32"/>
    <property type="match status" value="1"/>
</dbReference>
<name>V7BE47_PHAVU</name>
<feature type="compositionally biased region" description="Low complexity" evidence="1">
    <location>
        <begin position="95"/>
        <end position="110"/>
    </location>
</feature>
<evidence type="ECO:0000313" key="4">
    <source>
        <dbReference type="EMBL" id="ESW15850.1"/>
    </source>
</evidence>
<dbReference type="InterPro" id="IPR044257">
    <property type="entry name" value="TRM32-like"/>
</dbReference>
<dbReference type="EMBL" id="CM002294">
    <property type="protein sequence ID" value="ESW15850.1"/>
    <property type="molecule type" value="Genomic_DNA"/>
</dbReference>
<feature type="region of interest" description="Disordered" evidence="1">
    <location>
        <begin position="1"/>
        <end position="24"/>
    </location>
</feature>
<dbReference type="Pfam" id="PF12552">
    <property type="entry name" value="DUF3741"/>
    <property type="match status" value="1"/>
</dbReference>
<feature type="compositionally biased region" description="Basic and acidic residues" evidence="1">
    <location>
        <begin position="1"/>
        <end position="10"/>
    </location>
</feature>
<sequence length="894" mass="101358">MGKRIPEKEYALPSRNGNSSHHTHPGRVWGILHVLKYHHWRQVKRRLTHRRHDSGRHDERAERPGTSDDSGLNFMPEHCTPGTELSDVEEKLVQSSSPTKSSIKSRLKSLLSEDKRKGRHKRSSTCPAKSQLQLAHADSVHNLEVDPLSELLLTVETPEPVLKTFQNHLAAGTLDVLSPVFSDKPIANIEKCVDCGTMFSSDNLEQSKIHKHLTCPNQGGPEEKLFNAKILTTDASPHLFKDFLDALDVINENKNFLLEYIQDPGSPLPFHTHNQQSLNANMRRARSLSFPVSASSSGKKDSDPGQLINKMIDDLLIVEKEKLQTQSNMPNESMHGSLEDSHQQSIPSGSSHNSDEVGERDSNSSSVSPQVPNNVRTRHFRDLRKKMRRIIEEGRNERHRITMDAILDKIPRGKRLTKNVKKLVHDMSKDNTVNGEGEESSTSGFGSRLSSMSFDKRQRSPMRNSSLKESIGRYSQLYETCFHSEAKYPQVENSRMKEEERNSILKTPKSFKRFLSMPNLKSYFHLNEEPSFLLSPQNSMKRYVDRNISPNDIDHHHWRSNHSDDSKSQNFPPTLPNNTNQETSLNADQKQLLVRSASKSGIEFNTEEKEEKIIGIEGLENLRDGGQDIGAETDTCPAEANSVFSSDTSFLDVSFDLENLDIPEEELNSELKQGQDAGLDQMAEQQKAEEDQPEEGENVQNLGTLSRSFNYEIPCIEVDPSNEAAFNYVRKVLDLSGFTGHDSLGIWFSDNQPVDPSVYEELEGCLLLDPDCSGNRGEGGECSHLLLFDIVNEGLLEIFGRSYNYYPRPLSTLSRVHPLPTGEKVLYNVWKLISWYMNSTIFDLYTSLDYYVSKDLSKYDGWMNLQFDSECVGLELDDLIFDDLLEEMIFTQLT</sequence>
<dbReference type="PANTHER" id="PTHR47071:SF9">
    <property type="entry name" value="TRM32-LIKE PROTEIN (DUF3741)"/>
    <property type="match status" value="1"/>
</dbReference>
<feature type="compositionally biased region" description="Basic and acidic residues" evidence="1">
    <location>
        <begin position="353"/>
        <end position="362"/>
    </location>
</feature>
<evidence type="ECO:0000256" key="1">
    <source>
        <dbReference type="SAM" id="MobiDB-lite"/>
    </source>
</evidence>
<keyword evidence="5" id="KW-1185">Reference proteome</keyword>
<feature type="compositionally biased region" description="Polar residues" evidence="1">
    <location>
        <begin position="343"/>
        <end position="352"/>
    </location>
</feature>
<dbReference type="InterPro" id="IPR025486">
    <property type="entry name" value="DUF4378"/>
</dbReference>
<feature type="compositionally biased region" description="Polar residues" evidence="1">
    <location>
        <begin position="568"/>
        <end position="587"/>
    </location>
</feature>
<feature type="domain" description="DUF3741" evidence="2">
    <location>
        <begin position="223"/>
        <end position="266"/>
    </location>
</feature>
<feature type="compositionally biased region" description="Basic and acidic residues" evidence="1">
    <location>
        <begin position="55"/>
        <end position="66"/>
    </location>
</feature>
<reference evidence="5" key="1">
    <citation type="journal article" date="2014" name="Nat. Genet.">
        <title>A reference genome for common bean and genome-wide analysis of dual domestications.</title>
        <authorList>
            <person name="Schmutz J."/>
            <person name="McClean P.E."/>
            <person name="Mamidi S."/>
            <person name="Wu G.A."/>
            <person name="Cannon S.B."/>
            <person name="Grimwood J."/>
            <person name="Jenkins J."/>
            <person name="Shu S."/>
            <person name="Song Q."/>
            <person name="Chavarro C."/>
            <person name="Torres-Torres M."/>
            <person name="Geffroy V."/>
            <person name="Moghaddam S.M."/>
            <person name="Gao D."/>
            <person name="Abernathy B."/>
            <person name="Barry K."/>
            <person name="Blair M."/>
            <person name="Brick M.A."/>
            <person name="Chovatia M."/>
            <person name="Gepts P."/>
            <person name="Goodstein D.M."/>
            <person name="Gonzales M."/>
            <person name="Hellsten U."/>
            <person name="Hyten D.L."/>
            <person name="Jia G."/>
            <person name="Kelly J.D."/>
            <person name="Kudrna D."/>
            <person name="Lee R."/>
            <person name="Richard M.M."/>
            <person name="Miklas P.N."/>
            <person name="Osorno J.M."/>
            <person name="Rodrigues J."/>
            <person name="Thareau V."/>
            <person name="Urrea C.A."/>
            <person name="Wang M."/>
            <person name="Yu Y."/>
            <person name="Zhang M."/>
            <person name="Wing R.A."/>
            <person name="Cregan P.B."/>
            <person name="Rokhsar D.S."/>
            <person name="Jackson S.A."/>
        </authorList>
    </citation>
    <scope>NUCLEOTIDE SEQUENCE [LARGE SCALE GENOMIC DNA]</scope>
    <source>
        <strain evidence="5">cv. G19833</strain>
    </source>
</reference>
<protein>
    <recommendedName>
        <fullName evidence="6">DUF4378 domain-containing protein</fullName>
    </recommendedName>
</protein>
<dbReference type="eggNOG" id="ENOG502QQYR">
    <property type="taxonomic scope" value="Eukaryota"/>
</dbReference>
<proteinExistence type="predicted"/>
<feature type="region of interest" description="Disordered" evidence="1">
    <location>
        <begin position="428"/>
        <end position="468"/>
    </location>
</feature>
<dbReference type="OMA" id="FDNASAC"/>
<dbReference type="Pfam" id="PF14309">
    <property type="entry name" value="DUF4378"/>
    <property type="match status" value="1"/>
</dbReference>
<feature type="region of interest" description="Disordered" evidence="1">
    <location>
        <begin position="670"/>
        <end position="703"/>
    </location>
</feature>
<accession>V7BE47</accession>
<dbReference type="Proteomes" id="UP000000226">
    <property type="component" value="Chromosome 7"/>
</dbReference>
<evidence type="ECO:0008006" key="6">
    <source>
        <dbReference type="Google" id="ProtNLM"/>
    </source>
</evidence>
<dbReference type="InterPro" id="IPR022212">
    <property type="entry name" value="DUF3741"/>
</dbReference>
<dbReference type="AlphaFoldDB" id="V7BE47"/>
<dbReference type="STRING" id="3885.V7BE47"/>
<evidence type="ECO:0000313" key="5">
    <source>
        <dbReference type="Proteomes" id="UP000000226"/>
    </source>
</evidence>